<accession>A0A917YX01</accession>
<organism evidence="2 3">
    <name type="scientific">Nonomuraea cavernae</name>
    <dbReference type="NCBI Taxonomy" id="2045107"/>
    <lineage>
        <taxon>Bacteria</taxon>
        <taxon>Bacillati</taxon>
        <taxon>Actinomycetota</taxon>
        <taxon>Actinomycetes</taxon>
        <taxon>Streptosporangiales</taxon>
        <taxon>Streptosporangiaceae</taxon>
        <taxon>Nonomuraea</taxon>
    </lineage>
</organism>
<reference evidence="2" key="1">
    <citation type="journal article" date="2014" name="Int. J. Syst. Evol. Microbiol.">
        <title>Complete genome sequence of Corynebacterium casei LMG S-19264T (=DSM 44701T), isolated from a smear-ripened cheese.</title>
        <authorList>
            <consortium name="US DOE Joint Genome Institute (JGI-PGF)"/>
            <person name="Walter F."/>
            <person name="Albersmeier A."/>
            <person name="Kalinowski J."/>
            <person name="Ruckert C."/>
        </authorList>
    </citation>
    <scope>NUCLEOTIDE SEQUENCE</scope>
    <source>
        <strain evidence="2">CGMCC 4.7368</strain>
    </source>
</reference>
<proteinExistence type="predicted"/>
<gene>
    <name evidence="2" type="ORF">GCM10012289_29090</name>
</gene>
<name>A0A917YX01_9ACTN</name>
<dbReference type="AlphaFoldDB" id="A0A917YX01"/>
<dbReference type="Proteomes" id="UP000646523">
    <property type="component" value="Unassembled WGS sequence"/>
</dbReference>
<comment type="caution">
    <text evidence="2">The sequence shown here is derived from an EMBL/GenBank/DDBJ whole genome shotgun (WGS) entry which is preliminary data.</text>
</comment>
<evidence type="ECO:0000313" key="2">
    <source>
        <dbReference type="EMBL" id="GGO69016.1"/>
    </source>
</evidence>
<evidence type="ECO:0000313" key="3">
    <source>
        <dbReference type="Proteomes" id="UP000646523"/>
    </source>
</evidence>
<dbReference type="EMBL" id="BMNH01000007">
    <property type="protein sequence ID" value="GGO69016.1"/>
    <property type="molecule type" value="Genomic_DNA"/>
</dbReference>
<evidence type="ECO:0000256" key="1">
    <source>
        <dbReference type="SAM" id="MobiDB-lite"/>
    </source>
</evidence>
<reference evidence="2" key="2">
    <citation type="submission" date="2020-09" db="EMBL/GenBank/DDBJ databases">
        <authorList>
            <person name="Sun Q."/>
            <person name="Zhou Y."/>
        </authorList>
    </citation>
    <scope>NUCLEOTIDE SEQUENCE</scope>
    <source>
        <strain evidence="2">CGMCC 4.7368</strain>
    </source>
</reference>
<sequence length="47" mass="4865">MGELRTCPGAAARPADRRPGSVNESIGHAATTTGVVNLEFRPFGVTP</sequence>
<protein>
    <submittedName>
        <fullName evidence="2">Uncharacterized protein</fullName>
    </submittedName>
</protein>
<keyword evidence="3" id="KW-1185">Reference proteome</keyword>
<feature type="region of interest" description="Disordered" evidence="1">
    <location>
        <begin position="1"/>
        <end position="28"/>
    </location>
</feature>
<dbReference type="RefSeq" id="WP_189124615.1">
    <property type="nucleotide sequence ID" value="NZ_BMNH01000007.1"/>
</dbReference>